<dbReference type="Proteomes" id="UP000184423">
    <property type="component" value="Unassembled WGS sequence"/>
</dbReference>
<evidence type="ECO:0000256" key="2">
    <source>
        <dbReference type="ARBA" id="ARBA00022475"/>
    </source>
</evidence>
<feature type="transmembrane region" description="Helical" evidence="8">
    <location>
        <begin position="482"/>
        <end position="504"/>
    </location>
</feature>
<feature type="transmembrane region" description="Helical" evidence="8">
    <location>
        <begin position="162"/>
        <end position="182"/>
    </location>
</feature>
<dbReference type="UniPathway" id="UPA00219"/>
<protein>
    <recommendedName>
        <fullName evidence="8">Probable lipid II flippase MurJ</fullName>
    </recommendedName>
</protein>
<feature type="transmembrane region" description="Helical" evidence="8">
    <location>
        <begin position="188"/>
        <end position="211"/>
    </location>
</feature>
<feature type="transmembrane region" description="Helical" evidence="8">
    <location>
        <begin position="231"/>
        <end position="249"/>
    </location>
</feature>
<dbReference type="InterPro" id="IPR051050">
    <property type="entry name" value="Lipid_II_flippase_MurJ/MviN"/>
</dbReference>
<keyword evidence="11" id="KW-1185">Reference proteome</keyword>
<comment type="subcellular location">
    <subcellularLocation>
        <location evidence="1 8">Cell membrane</location>
        <topology evidence="1 8">Multi-pass membrane protein</topology>
    </subcellularLocation>
</comment>
<keyword evidence="7 8" id="KW-0472">Membrane</keyword>
<accession>A0A1M4YED8</accession>
<dbReference type="PANTHER" id="PTHR47019">
    <property type="entry name" value="LIPID II FLIPPASE MURJ"/>
    <property type="match status" value="1"/>
</dbReference>
<evidence type="ECO:0000256" key="3">
    <source>
        <dbReference type="ARBA" id="ARBA00022692"/>
    </source>
</evidence>
<feature type="transmembrane region" description="Helical" evidence="8">
    <location>
        <begin position="269"/>
        <end position="293"/>
    </location>
</feature>
<keyword evidence="8 9" id="KW-0813">Transport</keyword>
<dbReference type="GO" id="GO:0015648">
    <property type="term" value="F:lipid-linked peptidoglycan transporter activity"/>
    <property type="evidence" value="ECO:0007669"/>
    <property type="project" value="UniProtKB-UniRule"/>
</dbReference>
<feature type="transmembrane region" description="Helical" evidence="8">
    <location>
        <begin position="445"/>
        <end position="470"/>
    </location>
</feature>
<keyword evidence="3 8" id="KW-0812">Transmembrane</keyword>
<dbReference type="GO" id="GO:0008360">
    <property type="term" value="P:regulation of cell shape"/>
    <property type="evidence" value="ECO:0007669"/>
    <property type="project" value="UniProtKB-UniRule"/>
</dbReference>
<organism evidence="10 11">
    <name type="scientific">Caloramator proteoclasticus DSM 10124</name>
    <dbReference type="NCBI Taxonomy" id="1121262"/>
    <lineage>
        <taxon>Bacteria</taxon>
        <taxon>Bacillati</taxon>
        <taxon>Bacillota</taxon>
        <taxon>Clostridia</taxon>
        <taxon>Eubacteriales</taxon>
        <taxon>Clostridiaceae</taxon>
        <taxon>Caloramator</taxon>
    </lineage>
</organism>
<evidence type="ECO:0000256" key="4">
    <source>
        <dbReference type="ARBA" id="ARBA00022960"/>
    </source>
</evidence>
<evidence type="ECO:0000256" key="5">
    <source>
        <dbReference type="ARBA" id="ARBA00022984"/>
    </source>
</evidence>
<dbReference type="GO" id="GO:0009252">
    <property type="term" value="P:peptidoglycan biosynthetic process"/>
    <property type="evidence" value="ECO:0007669"/>
    <property type="project" value="UniProtKB-UniRule"/>
</dbReference>
<keyword evidence="6 8" id="KW-1133">Transmembrane helix</keyword>
<dbReference type="RefSeq" id="WP_073248957.1">
    <property type="nucleotide sequence ID" value="NZ_FQVG01000030.1"/>
</dbReference>
<sequence length="521" mass="56644">MSKTNNIKKTTILLMIINLISRILGFIKEMTIAKVFGRNSVTDAFFAAFTIPDVMYDLLVVGALSSGFMPVFNQHLAKDDEEGAWKAANTFITVALIFVVIFNILYYAFAKYLIPLVAIGNAKDPATYALTVKLTRFMTVSVSFAVCAGLSMGVLNSYKIFTAPALGPVMYNVGIILGAIILGGKFGIFGLAAGVIFGAFLNFGVQIPNFIKVGKRFRLELNTQNESYRRMIRLMGPAILGLAITRINLVVNQNIASILDQGSITGLRYAQRIMMLPVGIFGASVSTAVFPILNAHIARKEYDEYKAVISQGLRTLIFITIPASVGLMVLNKPIVRLLFKTGKFTEQDVLVTAFALVFYAIGILGQCAIPVLIRSFYSMQDTKTPVKIGAGIVLFNITLNLLFVKFSSLAIGGIALSNSLAAVLQMMVLYRILGKKVNGLKTREVLVSLSKSIISSVAMGIVVYLTSFGIDKVLGNASKLAQLINVGVSIGLGVIVYVACAYLLKMEELQDAVKMIKKRRK</sequence>
<feature type="transmembrane region" description="Helical" evidence="8">
    <location>
        <begin position="313"/>
        <end position="330"/>
    </location>
</feature>
<name>A0A1M4YED8_9CLOT</name>
<evidence type="ECO:0000313" key="10">
    <source>
        <dbReference type="EMBL" id="SHF03842.1"/>
    </source>
</evidence>
<evidence type="ECO:0000256" key="7">
    <source>
        <dbReference type="ARBA" id="ARBA00023136"/>
    </source>
</evidence>
<feature type="transmembrane region" description="Helical" evidence="8">
    <location>
        <begin position="134"/>
        <end position="155"/>
    </location>
</feature>
<dbReference type="PRINTS" id="PR01806">
    <property type="entry name" value="VIRFACTRMVIN"/>
</dbReference>
<dbReference type="GO" id="GO:0005886">
    <property type="term" value="C:plasma membrane"/>
    <property type="evidence" value="ECO:0007669"/>
    <property type="project" value="UniProtKB-SubCell"/>
</dbReference>
<dbReference type="Pfam" id="PF03023">
    <property type="entry name" value="MurJ"/>
    <property type="match status" value="1"/>
</dbReference>
<keyword evidence="5 8" id="KW-0573">Peptidoglycan synthesis</keyword>
<evidence type="ECO:0000313" key="11">
    <source>
        <dbReference type="Proteomes" id="UP000184423"/>
    </source>
</evidence>
<keyword evidence="2 8" id="KW-1003">Cell membrane</keyword>
<gene>
    <name evidence="8" type="primary">murJ</name>
    <name evidence="10" type="ORF">SAMN02746091_01639</name>
</gene>
<feature type="transmembrane region" description="Helical" evidence="8">
    <location>
        <begin position="385"/>
        <end position="403"/>
    </location>
</feature>
<comment type="function">
    <text evidence="8 9">Involved in peptidoglycan biosynthesis. Transports lipid-linked peptidoglycan precursors from the inner to the outer leaflet of the cytoplasmic membrane.</text>
</comment>
<keyword evidence="4 8" id="KW-0133">Cell shape</keyword>
<dbReference type="GO" id="GO:0034204">
    <property type="term" value="P:lipid translocation"/>
    <property type="evidence" value="ECO:0007669"/>
    <property type="project" value="TreeGrafter"/>
</dbReference>
<comment type="similarity">
    <text evidence="8 9">Belongs to the MurJ/MviN family.</text>
</comment>
<feature type="transmembrane region" description="Helical" evidence="8">
    <location>
        <begin position="409"/>
        <end position="433"/>
    </location>
</feature>
<dbReference type="EMBL" id="FQVG01000030">
    <property type="protein sequence ID" value="SHF03842.1"/>
    <property type="molecule type" value="Genomic_DNA"/>
</dbReference>
<evidence type="ECO:0000256" key="1">
    <source>
        <dbReference type="ARBA" id="ARBA00004651"/>
    </source>
</evidence>
<dbReference type="InterPro" id="IPR004268">
    <property type="entry name" value="MurJ"/>
</dbReference>
<feature type="transmembrane region" description="Helical" evidence="8">
    <location>
        <begin position="350"/>
        <end position="373"/>
    </location>
</feature>
<dbReference type="HAMAP" id="MF_02078">
    <property type="entry name" value="MurJ_MviN"/>
    <property type="match status" value="1"/>
</dbReference>
<reference evidence="11" key="1">
    <citation type="submission" date="2016-11" db="EMBL/GenBank/DDBJ databases">
        <authorList>
            <person name="Varghese N."/>
            <person name="Submissions S."/>
        </authorList>
    </citation>
    <scope>NUCLEOTIDE SEQUENCE [LARGE SCALE GENOMIC DNA]</scope>
    <source>
        <strain evidence="11">DSM 10124</strain>
    </source>
</reference>
<dbReference type="PANTHER" id="PTHR47019:SF1">
    <property type="entry name" value="LIPID II FLIPPASE MURJ"/>
    <property type="match status" value="1"/>
</dbReference>
<evidence type="ECO:0000256" key="6">
    <source>
        <dbReference type="ARBA" id="ARBA00022989"/>
    </source>
</evidence>
<dbReference type="GO" id="GO:0071555">
    <property type="term" value="P:cell wall organization"/>
    <property type="evidence" value="ECO:0007669"/>
    <property type="project" value="UniProtKB-UniRule"/>
</dbReference>
<evidence type="ECO:0000256" key="8">
    <source>
        <dbReference type="HAMAP-Rule" id="MF_02078"/>
    </source>
</evidence>
<feature type="transmembrane region" description="Helical" evidence="8">
    <location>
        <begin position="90"/>
        <end position="114"/>
    </location>
</feature>
<dbReference type="AlphaFoldDB" id="A0A1M4YED8"/>
<dbReference type="NCBIfam" id="TIGR01695">
    <property type="entry name" value="murJ_mviN"/>
    <property type="match status" value="1"/>
</dbReference>
<dbReference type="CDD" id="cd13123">
    <property type="entry name" value="MATE_MurJ_like"/>
    <property type="match status" value="1"/>
</dbReference>
<dbReference type="PIRSF" id="PIRSF002869">
    <property type="entry name" value="MviN"/>
    <property type="match status" value="1"/>
</dbReference>
<proteinExistence type="inferred from homology"/>
<keyword evidence="8 9" id="KW-0961">Cell wall biogenesis/degradation</keyword>
<feature type="transmembrane region" description="Helical" evidence="8">
    <location>
        <begin position="44"/>
        <end position="69"/>
    </location>
</feature>
<evidence type="ECO:0000256" key="9">
    <source>
        <dbReference type="PIRNR" id="PIRNR002869"/>
    </source>
</evidence>
<feature type="transmembrane region" description="Helical" evidence="8">
    <location>
        <begin position="12"/>
        <end position="32"/>
    </location>
</feature>
<comment type="pathway">
    <text evidence="8">Cell wall biogenesis; peptidoglycan biosynthesis.</text>
</comment>